<comment type="caution">
    <text evidence="4">The sequence shown here is derived from an EMBL/GenBank/DDBJ whole genome shotgun (WGS) entry which is preliminary data.</text>
</comment>
<proteinExistence type="inferred from homology"/>
<sequence>MEDFTTLVKSRRSATKFIQGVSLTDKQLEDIFAPLKFAPSAFNLQHARYLVVREPAAKQRIYEAANKQYKVLTASAVVVVLGDTQAYRQVGRLNEGFLHLGVIDQREYDETVQSVTDFYEQRGETFMREEAIRNASLSAMLFMLSAKDQGWDSCPMIGFDPEALKETLAIPASLVPVMLVTLGKEDTSSQRPRGYRKPTGEFLDYEAVSAAAHVL</sequence>
<accession>A0ABV5VX42</accession>
<evidence type="ECO:0000259" key="3">
    <source>
        <dbReference type="Pfam" id="PF00881"/>
    </source>
</evidence>
<dbReference type="EMBL" id="JBHMAG010000012">
    <property type="protein sequence ID" value="MFB9752853.1"/>
    <property type="molecule type" value="Genomic_DNA"/>
</dbReference>
<evidence type="ECO:0000256" key="1">
    <source>
        <dbReference type="ARBA" id="ARBA00007118"/>
    </source>
</evidence>
<feature type="domain" description="Nitroreductase" evidence="3">
    <location>
        <begin position="8"/>
        <end position="184"/>
    </location>
</feature>
<gene>
    <name evidence="4" type="ORF">ACFFNY_14915</name>
</gene>
<evidence type="ECO:0000256" key="2">
    <source>
        <dbReference type="ARBA" id="ARBA00023002"/>
    </source>
</evidence>
<name>A0ABV5VX42_9BACL</name>
<dbReference type="Gene3D" id="3.40.109.10">
    <property type="entry name" value="NADH Oxidase"/>
    <property type="match status" value="1"/>
</dbReference>
<dbReference type="InterPro" id="IPR000415">
    <property type="entry name" value="Nitroreductase-like"/>
</dbReference>
<reference evidence="4 5" key="1">
    <citation type="submission" date="2024-09" db="EMBL/GenBank/DDBJ databases">
        <authorList>
            <person name="Sun Q."/>
            <person name="Mori K."/>
        </authorList>
    </citation>
    <scope>NUCLEOTIDE SEQUENCE [LARGE SCALE GENOMIC DNA]</scope>
    <source>
        <strain evidence="4 5">JCM 12520</strain>
    </source>
</reference>
<dbReference type="SUPFAM" id="SSF55469">
    <property type="entry name" value="FMN-dependent nitroreductase-like"/>
    <property type="match status" value="1"/>
</dbReference>
<keyword evidence="5" id="KW-1185">Reference proteome</keyword>
<protein>
    <submittedName>
        <fullName evidence="4">Nitroreductase family protein</fullName>
        <ecNumber evidence="4">1.7.1.-</ecNumber>
    </submittedName>
</protein>
<dbReference type="Pfam" id="PF00881">
    <property type="entry name" value="Nitroreductase"/>
    <property type="match status" value="1"/>
</dbReference>
<keyword evidence="2 4" id="KW-0560">Oxidoreductase</keyword>
<dbReference type="RefSeq" id="WP_344903080.1">
    <property type="nucleotide sequence ID" value="NZ_BAAAYO010000001.1"/>
</dbReference>
<dbReference type="PANTHER" id="PTHR43673:SF12">
    <property type="entry name" value="PROTEIN DRGA"/>
    <property type="match status" value="1"/>
</dbReference>
<dbReference type="EC" id="1.7.1.-" evidence="4"/>
<organism evidence="4 5">
    <name type="scientific">Paenibacillus hodogayensis</name>
    <dbReference type="NCBI Taxonomy" id="279208"/>
    <lineage>
        <taxon>Bacteria</taxon>
        <taxon>Bacillati</taxon>
        <taxon>Bacillota</taxon>
        <taxon>Bacilli</taxon>
        <taxon>Bacillales</taxon>
        <taxon>Paenibacillaceae</taxon>
        <taxon>Paenibacillus</taxon>
    </lineage>
</organism>
<dbReference type="InterPro" id="IPR029479">
    <property type="entry name" value="Nitroreductase"/>
</dbReference>
<dbReference type="PANTHER" id="PTHR43673">
    <property type="entry name" value="NAD(P)H NITROREDUCTASE YDGI-RELATED"/>
    <property type="match status" value="1"/>
</dbReference>
<comment type="similarity">
    <text evidence="1">Belongs to the nitroreductase family.</text>
</comment>
<evidence type="ECO:0000313" key="5">
    <source>
        <dbReference type="Proteomes" id="UP001589619"/>
    </source>
</evidence>
<dbReference type="CDD" id="cd02137">
    <property type="entry name" value="MhqN-like"/>
    <property type="match status" value="1"/>
</dbReference>
<evidence type="ECO:0000313" key="4">
    <source>
        <dbReference type="EMBL" id="MFB9752853.1"/>
    </source>
</evidence>
<dbReference type="GO" id="GO:0016491">
    <property type="term" value="F:oxidoreductase activity"/>
    <property type="evidence" value="ECO:0007669"/>
    <property type="project" value="UniProtKB-KW"/>
</dbReference>
<dbReference type="Proteomes" id="UP001589619">
    <property type="component" value="Unassembled WGS sequence"/>
</dbReference>